<protein>
    <submittedName>
        <fullName evidence="1">Uncharacterized protein</fullName>
    </submittedName>
</protein>
<evidence type="ECO:0000313" key="2">
    <source>
        <dbReference type="Proteomes" id="UP000805193"/>
    </source>
</evidence>
<gene>
    <name evidence="1" type="ORF">HPB47_017728</name>
</gene>
<name>A0AC60QNF3_IXOPE</name>
<accession>A0AC60QNF3</accession>
<organism evidence="1 2">
    <name type="scientific">Ixodes persulcatus</name>
    <name type="common">Taiga tick</name>
    <dbReference type="NCBI Taxonomy" id="34615"/>
    <lineage>
        <taxon>Eukaryota</taxon>
        <taxon>Metazoa</taxon>
        <taxon>Ecdysozoa</taxon>
        <taxon>Arthropoda</taxon>
        <taxon>Chelicerata</taxon>
        <taxon>Arachnida</taxon>
        <taxon>Acari</taxon>
        <taxon>Parasitiformes</taxon>
        <taxon>Ixodida</taxon>
        <taxon>Ixodoidea</taxon>
        <taxon>Ixodidae</taxon>
        <taxon>Ixodinae</taxon>
        <taxon>Ixodes</taxon>
    </lineage>
</organism>
<comment type="caution">
    <text evidence="1">The sequence shown here is derived from an EMBL/GenBank/DDBJ whole genome shotgun (WGS) entry which is preliminary data.</text>
</comment>
<dbReference type="Proteomes" id="UP000805193">
    <property type="component" value="Unassembled WGS sequence"/>
</dbReference>
<dbReference type="EMBL" id="JABSTQ010006673">
    <property type="protein sequence ID" value="KAG0436850.1"/>
    <property type="molecule type" value="Genomic_DNA"/>
</dbReference>
<evidence type="ECO:0000313" key="1">
    <source>
        <dbReference type="EMBL" id="KAG0436850.1"/>
    </source>
</evidence>
<proteinExistence type="predicted"/>
<sequence length="328" mass="36941">MLRLSVYADKHHQSFAPINIIHHVEMRSDNEGRPRKRGRPPVIPRDTVKGFTDVEIHRFIKSYRKFSAHGKRLHAVALDAELQEKPQADLKRLANLLRSGCKQAMNARRSSCLEVSVNPKSVLSSYQELAVLDTVLPCIAEEGRHWTLDLATKDPHFDAPWGVAEDSRLLMGIYEQGIGSWEAIKMGAGLGLTDKILPDGEQLKPQKHLQIRTDYLLKTLRNVHARQVAFKEGEEKPKRGRKTRPEKVHLSKATADNEDSNNSDDASSTKPRKSKALAQDETHQSNLAAVIDSHQRSRPRGTERPDAKPSAERSPKTKRKKDSFTSPV</sequence>
<keyword evidence="2" id="KW-1185">Reference proteome</keyword>
<reference evidence="1 2" key="1">
    <citation type="journal article" date="2020" name="Cell">
        <title>Large-Scale Comparative Analyses of Tick Genomes Elucidate Their Genetic Diversity and Vector Capacities.</title>
        <authorList>
            <consortium name="Tick Genome and Microbiome Consortium (TIGMIC)"/>
            <person name="Jia N."/>
            <person name="Wang J."/>
            <person name="Shi W."/>
            <person name="Du L."/>
            <person name="Sun Y."/>
            <person name="Zhan W."/>
            <person name="Jiang J.F."/>
            <person name="Wang Q."/>
            <person name="Zhang B."/>
            <person name="Ji P."/>
            <person name="Bell-Sakyi L."/>
            <person name="Cui X.M."/>
            <person name="Yuan T.T."/>
            <person name="Jiang B.G."/>
            <person name="Yang W.F."/>
            <person name="Lam T.T."/>
            <person name="Chang Q.C."/>
            <person name="Ding S.J."/>
            <person name="Wang X.J."/>
            <person name="Zhu J.G."/>
            <person name="Ruan X.D."/>
            <person name="Zhao L."/>
            <person name="Wei J.T."/>
            <person name="Ye R.Z."/>
            <person name="Que T.C."/>
            <person name="Du C.H."/>
            <person name="Zhou Y.H."/>
            <person name="Cheng J.X."/>
            <person name="Dai P.F."/>
            <person name="Guo W.B."/>
            <person name="Han X.H."/>
            <person name="Huang E.J."/>
            <person name="Li L.F."/>
            <person name="Wei W."/>
            <person name="Gao Y.C."/>
            <person name="Liu J.Z."/>
            <person name="Shao H.Z."/>
            <person name="Wang X."/>
            <person name="Wang C.C."/>
            <person name="Yang T.C."/>
            <person name="Huo Q.B."/>
            <person name="Li W."/>
            <person name="Chen H.Y."/>
            <person name="Chen S.E."/>
            <person name="Zhou L.G."/>
            <person name="Ni X.B."/>
            <person name="Tian J.H."/>
            <person name="Sheng Y."/>
            <person name="Liu T."/>
            <person name="Pan Y.S."/>
            <person name="Xia L.Y."/>
            <person name="Li J."/>
            <person name="Zhao F."/>
            <person name="Cao W.C."/>
        </authorList>
    </citation>
    <scope>NUCLEOTIDE SEQUENCE [LARGE SCALE GENOMIC DNA]</scope>
    <source>
        <strain evidence="1">Iper-2018</strain>
    </source>
</reference>